<dbReference type="InterPro" id="IPR000073">
    <property type="entry name" value="AB_hydrolase_1"/>
</dbReference>
<sequence>MNTVSKELAADRFDVRAPDGTAIAVWADGGGPALVMVHGSLQDHTISSALVGELRTDITTFAMDRRGFGASGDGAAYAIEREFEDVAAVVDTVAARVGGPVAVWGHSYGASLAMGGATLTGNISHLLLYEPSLGLAYPEGWIEKAEKALSDGDAEAAIVLVLRDVLDFTDDQIRAMRSGPEWARRVAVAPTVAREARAEEGWVYRQGQFEGITARTLLLSGSQSPPALKEATDKAAAAIPGARIRLLDGHAHIAHRTDPVLVAAVVREFLAS</sequence>
<dbReference type="GO" id="GO:0016787">
    <property type="term" value="F:hydrolase activity"/>
    <property type="evidence" value="ECO:0007669"/>
    <property type="project" value="UniProtKB-KW"/>
</dbReference>
<dbReference type="Gene3D" id="3.40.50.1820">
    <property type="entry name" value="alpha/beta hydrolase"/>
    <property type="match status" value="1"/>
</dbReference>
<dbReference type="InterPro" id="IPR050266">
    <property type="entry name" value="AB_hydrolase_sf"/>
</dbReference>
<dbReference type="InterPro" id="IPR029058">
    <property type="entry name" value="AB_hydrolase_fold"/>
</dbReference>
<organism evidence="2 3">
    <name type="scientific">Streptomyces davaonensis (strain DSM 101723 / JCM 4913 / KCC S-0913 / 768)</name>
    <dbReference type="NCBI Taxonomy" id="1214101"/>
    <lineage>
        <taxon>Bacteria</taxon>
        <taxon>Bacillati</taxon>
        <taxon>Actinomycetota</taxon>
        <taxon>Actinomycetes</taxon>
        <taxon>Kitasatosporales</taxon>
        <taxon>Streptomycetaceae</taxon>
        <taxon>Streptomyces</taxon>
    </lineage>
</organism>
<dbReference type="Proteomes" id="UP000008043">
    <property type="component" value="Chromosome"/>
</dbReference>
<keyword evidence="3" id="KW-1185">Reference proteome</keyword>
<reference evidence="2 3" key="1">
    <citation type="journal article" date="2012" name="J. Bacteriol.">
        <title>Genome sequence of the bacterium Streptomyces davawensis JCM 4913 and heterologous production of the unique antibiotic roseoflavin.</title>
        <authorList>
            <person name="Jankowitsch F."/>
            <person name="Schwarz J."/>
            <person name="Ruckert C."/>
            <person name="Gust B."/>
            <person name="Szczepanowski R."/>
            <person name="Blom J."/>
            <person name="Pelzer S."/>
            <person name="Kalinowski J."/>
            <person name="Mack M."/>
        </authorList>
    </citation>
    <scope>NUCLEOTIDE SEQUENCE [LARGE SCALE GENOMIC DNA]</scope>
    <source>
        <strain evidence="3">DSM 101723 / JCM 4913 / KCC S-0913 / 768</strain>
    </source>
</reference>
<name>K4QX69_STRDJ</name>
<dbReference type="SUPFAM" id="SSF53474">
    <property type="entry name" value="alpha/beta-Hydrolases"/>
    <property type="match status" value="1"/>
</dbReference>
<dbReference type="eggNOG" id="COG1073">
    <property type="taxonomic scope" value="Bacteria"/>
</dbReference>
<dbReference type="Pfam" id="PF12697">
    <property type="entry name" value="Abhydrolase_6"/>
    <property type="match status" value="1"/>
</dbReference>
<keyword evidence="2" id="KW-0378">Hydrolase</keyword>
<dbReference type="HOGENOM" id="CLU_020336_43_0_11"/>
<feature type="domain" description="AB hydrolase-1" evidence="1">
    <location>
        <begin position="34"/>
        <end position="264"/>
    </location>
</feature>
<dbReference type="RefSeq" id="WP_015659021.1">
    <property type="nucleotide sequence ID" value="NC_020504.1"/>
</dbReference>
<evidence type="ECO:0000259" key="1">
    <source>
        <dbReference type="Pfam" id="PF12697"/>
    </source>
</evidence>
<dbReference type="OrthoDB" id="63519at2"/>
<protein>
    <submittedName>
        <fullName evidence="2">Putative hydrolase</fullName>
    </submittedName>
</protein>
<dbReference type="PATRIC" id="fig|1214101.3.peg.4344"/>
<evidence type="ECO:0000313" key="3">
    <source>
        <dbReference type="Proteomes" id="UP000008043"/>
    </source>
</evidence>
<accession>K4QX69</accession>
<evidence type="ECO:0000313" key="2">
    <source>
        <dbReference type="EMBL" id="CCK28671.1"/>
    </source>
</evidence>
<dbReference type="AlphaFoldDB" id="K4QX69"/>
<dbReference type="KEGG" id="sdv:BN159_4292"/>
<gene>
    <name evidence="2" type="ORF">BN159_4292</name>
</gene>
<dbReference type="EMBL" id="HE971709">
    <property type="protein sequence ID" value="CCK28671.1"/>
    <property type="molecule type" value="Genomic_DNA"/>
</dbReference>
<proteinExistence type="predicted"/>
<dbReference type="PANTHER" id="PTHR43798">
    <property type="entry name" value="MONOACYLGLYCEROL LIPASE"/>
    <property type="match status" value="1"/>
</dbReference>
<dbReference type="STRING" id="1214101.BN159_4292"/>